<keyword evidence="1" id="KW-0596">Phosphopantetheine</keyword>
<evidence type="ECO:0000313" key="8">
    <source>
        <dbReference type="Proteomes" id="UP001211907"/>
    </source>
</evidence>
<dbReference type="InterPro" id="IPR002110">
    <property type="entry name" value="Ankyrin_rpt"/>
</dbReference>
<dbReference type="EMBL" id="JADGJH010001766">
    <property type="protein sequence ID" value="KAJ3110140.1"/>
    <property type="molecule type" value="Genomic_DNA"/>
</dbReference>
<dbReference type="Gene3D" id="1.10.1200.10">
    <property type="entry name" value="ACP-like"/>
    <property type="match status" value="1"/>
</dbReference>
<gene>
    <name evidence="7" type="ORF">HK100_003138</name>
</gene>
<sequence>MLLQQAIFKAAQQEWETKETEAATPPALVYVDLRRAAEADPMARMGMEMDEYDPPSPLNKKSCHNDWVRGTSISVLRPLRSWRRCEVWAISSAWARTFASVLMSSSLTQRSDIVTIAIAVSDGPYLPMLQLACLLTRPTVALVPIDLSDPRLPLILDDAVPALVVVGGDKQVETVRAALAMPTEFLTLANLINIVSTNTVINDLKPTPLNWTLFSADEVSHIYFTSGSTGRPKGCIVGLGALSSYCLVAKPAAHRWCPSDPSIGVDDTNLSVVFVASSHTFDPSLADHFSTLADPRATVARAPRSLIVSALATCLILSDATHVCTNPSLFDSLDALPPRLQVVALGGEVMGKRVVDLCINSNRKIRLLNTYGVTECTVYQMCAHVLNLEQRRFIGSGGMLGNNIYLMRPTKNCVNGFRERKNGDDDDTNENLLEYAPHEMERITNDIVFEWMNEENTKELIGEIWIGGAQVGFGYLKREELTKNRFIEHHEYGKLFRTGDLARVHVLDNSTVIDSNIIFDFGGSVNSPKPCASLVFAGRGDTQIKVNGQRVEIEEVEQAILNSLQPVISALVVVWNKDLSILVAYVVPSNSSSYCNIDYSDSETPQSDSQRIAGKLLSDIISYVCEKRLPRHMIPSKFKVLQQLPFTPTGKISRSELANKPVTIFDFNPEVDDNSGELTQAVVAWEEFIRSVWKSVLGLETHKIYRNTRFVELGGDSLKALLVSKKLAELLEKVGASEKVGCAVDIGAGDIGNDVITKKNGGFGELLGVLAPAELIKRPRLKDFAEYLATAYANYSPPASVETSSGQINKVPINFQSKANPITTARTTAVPLASSTINSFLYKAVASDLPELVEYLIKTCGASVNGVVSSISQSTKTTRETTPLHIACINSHEKVAQALLKNGALVSLLDPNSTTAFHFACQRGPLSLVKLLLNASISSTGPKAASNTVFQTDLNEQTALHYAARSGAPNAVLEFLVDITITTGTVRTQKRRILDQKDVWGRTPLHWAAVNGHSGCVKVLVALGADVKMKDAEGEDALEIAERRARCGEALRGSGIRASVFGDIAKILGGSGATKSVSRFLQK</sequence>
<dbReference type="InterPro" id="IPR000873">
    <property type="entry name" value="AMP-dep_synth/lig_dom"/>
</dbReference>
<dbReference type="GO" id="GO:0043041">
    <property type="term" value="P:amino acid activation for nonribosomal peptide biosynthetic process"/>
    <property type="evidence" value="ECO:0007669"/>
    <property type="project" value="TreeGrafter"/>
</dbReference>
<dbReference type="InterPro" id="IPR009081">
    <property type="entry name" value="PP-bd_ACP"/>
</dbReference>
<feature type="domain" description="Carrier" evidence="6">
    <location>
        <begin position="688"/>
        <end position="730"/>
    </location>
</feature>
<evidence type="ECO:0000259" key="6">
    <source>
        <dbReference type="Pfam" id="PF00550"/>
    </source>
</evidence>
<evidence type="ECO:0000313" key="7">
    <source>
        <dbReference type="EMBL" id="KAJ3110140.1"/>
    </source>
</evidence>
<dbReference type="Pfam" id="PF00501">
    <property type="entry name" value="AMP-binding"/>
    <property type="match status" value="1"/>
</dbReference>
<accession>A0AAD5XDR5</accession>
<keyword evidence="4" id="KW-0040">ANK repeat</keyword>
<feature type="repeat" description="ANK" evidence="4">
    <location>
        <begin position="1000"/>
        <end position="1032"/>
    </location>
</feature>
<dbReference type="PROSITE" id="PS00012">
    <property type="entry name" value="PHOSPHOPANTETHEINE"/>
    <property type="match status" value="1"/>
</dbReference>
<dbReference type="Gene3D" id="3.30.300.30">
    <property type="match status" value="1"/>
</dbReference>
<dbReference type="GO" id="GO:0005737">
    <property type="term" value="C:cytoplasm"/>
    <property type="evidence" value="ECO:0007669"/>
    <property type="project" value="TreeGrafter"/>
</dbReference>
<dbReference type="Gene3D" id="1.25.40.20">
    <property type="entry name" value="Ankyrin repeat-containing domain"/>
    <property type="match status" value="2"/>
</dbReference>
<dbReference type="AlphaFoldDB" id="A0AAD5XDR5"/>
<organism evidence="7 8">
    <name type="scientific">Physocladia obscura</name>
    <dbReference type="NCBI Taxonomy" id="109957"/>
    <lineage>
        <taxon>Eukaryota</taxon>
        <taxon>Fungi</taxon>
        <taxon>Fungi incertae sedis</taxon>
        <taxon>Chytridiomycota</taxon>
        <taxon>Chytridiomycota incertae sedis</taxon>
        <taxon>Chytridiomycetes</taxon>
        <taxon>Chytridiales</taxon>
        <taxon>Chytriomycetaceae</taxon>
        <taxon>Physocladia</taxon>
    </lineage>
</organism>
<dbReference type="Pfam" id="PF12796">
    <property type="entry name" value="Ank_2"/>
    <property type="match status" value="2"/>
</dbReference>
<name>A0AAD5XDR5_9FUNG</name>
<dbReference type="SUPFAM" id="SSF48403">
    <property type="entry name" value="Ankyrin repeat"/>
    <property type="match status" value="1"/>
</dbReference>
<dbReference type="PROSITE" id="PS00455">
    <property type="entry name" value="AMP_BINDING"/>
    <property type="match status" value="1"/>
</dbReference>
<proteinExistence type="predicted"/>
<dbReference type="GO" id="GO:0031177">
    <property type="term" value="F:phosphopantetheine binding"/>
    <property type="evidence" value="ECO:0007669"/>
    <property type="project" value="TreeGrafter"/>
</dbReference>
<dbReference type="PANTHER" id="PTHR45527">
    <property type="entry name" value="NONRIBOSOMAL PEPTIDE SYNTHETASE"/>
    <property type="match status" value="1"/>
</dbReference>
<evidence type="ECO:0000256" key="2">
    <source>
        <dbReference type="ARBA" id="ARBA00022553"/>
    </source>
</evidence>
<dbReference type="InterPro" id="IPR036770">
    <property type="entry name" value="Ankyrin_rpt-contain_sf"/>
</dbReference>
<dbReference type="SMART" id="SM00248">
    <property type="entry name" value="ANK"/>
    <property type="match status" value="5"/>
</dbReference>
<dbReference type="PROSITE" id="PS50088">
    <property type="entry name" value="ANK_REPEAT"/>
    <property type="match status" value="2"/>
</dbReference>
<keyword evidence="2" id="KW-0597">Phosphoprotein</keyword>
<dbReference type="SUPFAM" id="SSF56801">
    <property type="entry name" value="Acetyl-CoA synthetase-like"/>
    <property type="match status" value="1"/>
</dbReference>
<dbReference type="InterPro" id="IPR042099">
    <property type="entry name" value="ANL_N_sf"/>
</dbReference>
<dbReference type="InterPro" id="IPR045851">
    <property type="entry name" value="AMP-bd_C_sf"/>
</dbReference>
<dbReference type="InterPro" id="IPR036736">
    <property type="entry name" value="ACP-like_sf"/>
</dbReference>
<dbReference type="PANTHER" id="PTHR45527:SF1">
    <property type="entry name" value="FATTY ACID SYNTHASE"/>
    <property type="match status" value="1"/>
</dbReference>
<evidence type="ECO:0000259" key="5">
    <source>
        <dbReference type="Pfam" id="PF00501"/>
    </source>
</evidence>
<keyword evidence="8" id="KW-1185">Reference proteome</keyword>
<comment type="caution">
    <text evidence="7">The sequence shown here is derived from an EMBL/GenBank/DDBJ whole genome shotgun (WGS) entry which is preliminary data.</text>
</comment>
<dbReference type="Pfam" id="PF00550">
    <property type="entry name" value="PP-binding"/>
    <property type="match status" value="1"/>
</dbReference>
<feature type="repeat" description="ANK" evidence="4">
    <location>
        <begin position="879"/>
        <end position="911"/>
    </location>
</feature>
<dbReference type="PROSITE" id="PS50297">
    <property type="entry name" value="ANK_REP_REGION"/>
    <property type="match status" value="2"/>
</dbReference>
<reference evidence="7" key="1">
    <citation type="submission" date="2020-05" db="EMBL/GenBank/DDBJ databases">
        <title>Phylogenomic resolution of chytrid fungi.</title>
        <authorList>
            <person name="Stajich J.E."/>
            <person name="Amses K."/>
            <person name="Simmons R."/>
            <person name="Seto K."/>
            <person name="Myers J."/>
            <person name="Bonds A."/>
            <person name="Quandt C.A."/>
            <person name="Barry K."/>
            <person name="Liu P."/>
            <person name="Grigoriev I."/>
            <person name="Longcore J.E."/>
            <person name="James T.Y."/>
        </authorList>
    </citation>
    <scope>NUCLEOTIDE SEQUENCE</scope>
    <source>
        <strain evidence="7">JEL0513</strain>
    </source>
</reference>
<keyword evidence="3" id="KW-0436">Ligase</keyword>
<feature type="domain" description="AMP-dependent synthetase/ligase" evidence="5">
    <location>
        <begin position="94"/>
        <end position="400"/>
    </location>
</feature>
<evidence type="ECO:0000256" key="1">
    <source>
        <dbReference type="ARBA" id="ARBA00022450"/>
    </source>
</evidence>
<evidence type="ECO:0000256" key="4">
    <source>
        <dbReference type="PROSITE-ProRule" id="PRU00023"/>
    </source>
</evidence>
<evidence type="ECO:0000256" key="3">
    <source>
        <dbReference type="ARBA" id="ARBA00022598"/>
    </source>
</evidence>
<dbReference type="InterPro" id="IPR020845">
    <property type="entry name" value="AMP-binding_CS"/>
</dbReference>
<dbReference type="InterPro" id="IPR006162">
    <property type="entry name" value="Ppantetheine_attach_site"/>
</dbReference>
<dbReference type="GO" id="GO:0016874">
    <property type="term" value="F:ligase activity"/>
    <property type="evidence" value="ECO:0007669"/>
    <property type="project" value="UniProtKB-KW"/>
</dbReference>
<dbReference type="Gene3D" id="3.40.50.12780">
    <property type="entry name" value="N-terminal domain of ligase-like"/>
    <property type="match status" value="1"/>
</dbReference>
<dbReference type="GO" id="GO:0044550">
    <property type="term" value="P:secondary metabolite biosynthetic process"/>
    <property type="evidence" value="ECO:0007669"/>
    <property type="project" value="TreeGrafter"/>
</dbReference>
<dbReference type="SUPFAM" id="SSF47336">
    <property type="entry name" value="ACP-like"/>
    <property type="match status" value="1"/>
</dbReference>
<dbReference type="Proteomes" id="UP001211907">
    <property type="component" value="Unassembled WGS sequence"/>
</dbReference>
<protein>
    <submittedName>
        <fullName evidence="7">Uncharacterized protein</fullName>
    </submittedName>
</protein>